<organism evidence="2 3">
    <name type="scientific">Dactylosporangium salmoneum</name>
    <dbReference type="NCBI Taxonomy" id="53361"/>
    <lineage>
        <taxon>Bacteria</taxon>
        <taxon>Bacillati</taxon>
        <taxon>Actinomycetota</taxon>
        <taxon>Actinomycetes</taxon>
        <taxon>Micromonosporales</taxon>
        <taxon>Micromonosporaceae</taxon>
        <taxon>Dactylosporangium</taxon>
    </lineage>
</organism>
<evidence type="ECO:0000313" key="3">
    <source>
        <dbReference type="Proteomes" id="UP001501444"/>
    </source>
</evidence>
<reference evidence="2 3" key="1">
    <citation type="journal article" date="2019" name="Int. J. Syst. Evol. Microbiol.">
        <title>The Global Catalogue of Microorganisms (GCM) 10K type strain sequencing project: providing services to taxonomists for standard genome sequencing and annotation.</title>
        <authorList>
            <consortium name="The Broad Institute Genomics Platform"/>
            <consortium name="The Broad Institute Genome Sequencing Center for Infectious Disease"/>
            <person name="Wu L."/>
            <person name="Ma J."/>
        </authorList>
    </citation>
    <scope>NUCLEOTIDE SEQUENCE [LARGE SCALE GENOMIC DNA]</scope>
    <source>
        <strain evidence="2 3">JCM 3272</strain>
    </source>
</reference>
<dbReference type="EMBL" id="BAAARV010000144">
    <property type="protein sequence ID" value="GAA2396080.1"/>
    <property type="molecule type" value="Genomic_DNA"/>
</dbReference>
<protein>
    <recommendedName>
        <fullName evidence="4">HEAT repeat domain-containing protein</fullName>
    </recommendedName>
</protein>
<dbReference type="Gene3D" id="1.25.10.10">
    <property type="entry name" value="Leucine-rich Repeat Variant"/>
    <property type="match status" value="1"/>
</dbReference>
<keyword evidence="3" id="KW-1185">Reference proteome</keyword>
<dbReference type="RefSeq" id="WP_344620947.1">
    <property type="nucleotide sequence ID" value="NZ_BAAARV010000144.1"/>
</dbReference>
<comment type="caution">
    <text evidence="2">The sequence shown here is derived from an EMBL/GenBank/DDBJ whole genome shotgun (WGS) entry which is preliminary data.</text>
</comment>
<feature type="region of interest" description="Disordered" evidence="1">
    <location>
        <begin position="195"/>
        <end position="217"/>
    </location>
</feature>
<name>A0ABN3I6K5_9ACTN</name>
<evidence type="ECO:0000313" key="2">
    <source>
        <dbReference type="EMBL" id="GAA2396080.1"/>
    </source>
</evidence>
<gene>
    <name evidence="2" type="ORF">GCM10010170_111580</name>
</gene>
<accession>A0ABN3I6K5</accession>
<dbReference type="Proteomes" id="UP001501444">
    <property type="component" value="Unassembled WGS sequence"/>
</dbReference>
<sequence length="615" mass="65426">MDSALTDLLAELAPGRDGRRAFAALERQMFSIERGPARLWLVRRLYELASAPDNGNRPLLVRLIARIAWSHRHTWAPDRSPAVGEQLRDGLPALTTFVADADPLVRRVAPYAICEIVTGESGLAWRIRDQAAVEEDPPALAGQIRALDELGHAPAPGSTPAPWFASWLRHPSPVVRLAAIGALARRGAGLGEHAADVLSEDPQPWGDSPWRPRGGPSSTVRWLARRLAEHPDEGERPALAAFTSNAEEARRGASGAAATVLNRWRRPMPRLWAALAAALSDPSTLVAQLAAEVLATGGEAVRPYTGQLLAATERDEPMTALHAAAALAGLGDAGAVPRLASWISGRCYWPLTIAAAELLTPFPQLLPTIRDAVGHPASEPAPLLSALAAWGPASAAAVPELVALLDTVHAARVCVTLGHIGPDARPAADALDQLATGRRRPPSVGRARSPEWHGTQDAAWAHWRVTGDPRVALVVLGRAVRRGPGQAMLPFLADLGPLAAGHAGDVRRLLEFPGDWNRVEAAHAWWRITGDPAPAIPVLLAAIEPLRTRRTSAVVRAAVRYLGAIGPRAGAALPILEAALAGDERLIDSHARHPILADEALVRDARAALGRIRPE</sequence>
<dbReference type="InterPro" id="IPR011989">
    <property type="entry name" value="ARM-like"/>
</dbReference>
<evidence type="ECO:0000256" key="1">
    <source>
        <dbReference type="SAM" id="MobiDB-lite"/>
    </source>
</evidence>
<feature type="region of interest" description="Disordered" evidence="1">
    <location>
        <begin position="432"/>
        <end position="451"/>
    </location>
</feature>
<evidence type="ECO:0008006" key="4">
    <source>
        <dbReference type="Google" id="ProtNLM"/>
    </source>
</evidence>
<dbReference type="SUPFAM" id="SSF48371">
    <property type="entry name" value="ARM repeat"/>
    <property type="match status" value="2"/>
</dbReference>
<dbReference type="InterPro" id="IPR016024">
    <property type="entry name" value="ARM-type_fold"/>
</dbReference>
<proteinExistence type="predicted"/>